<keyword evidence="5" id="KW-1133">Transmembrane helix</keyword>
<evidence type="ECO:0000256" key="7">
    <source>
        <dbReference type="ARBA" id="ARBA00023136"/>
    </source>
</evidence>
<comment type="subcellular location">
    <subcellularLocation>
        <location evidence="1">Membrane</location>
        <topology evidence="1">Multi-pass membrane protein</topology>
    </subcellularLocation>
</comment>
<keyword evidence="2" id="KW-0813">Transport</keyword>
<keyword evidence="4" id="KW-0851">Voltage-gated channel</keyword>
<evidence type="ECO:0000256" key="3">
    <source>
        <dbReference type="ARBA" id="ARBA00022692"/>
    </source>
</evidence>
<dbReference type="GO" id="GO:0098703">
    <property type="term" value="P:calcium ion import across plasma membrane"/>
    <property type="evidence" value="ECO:0007669"/>
    <property type="project" value="TreeGrafter"/>
</dbReference>
<accession>A0AAD3NK58</accession>
<proteinExistence type="predicted"/>
<evidence type="ECO:0000256" key="2">
    <source>
        <dbReference type="ARBA" id="ARBA00022448"/>
    </source>
</evidence>
<reference evidence="10" key="1">
    <citation type="submission" date="2022-08" db="EMBL/GenBank/DDBJ databases">
        <title>Genome sequencing of akame (Lates japonicus).</title>
        <authorList>
            <person name="Hashiguchi Y."/>
            <person name="Takahashi H."/>
        </authorList>
    </citation>
    <scope>NUCLEOTIDE SEQUENCE</scope>
    <source>
        <strain evidence="10">Kochi</strain>
    </source>
</reference>
<dbReference type="SUPFAM" id="SSF81324">
    <property type="entry name" value="Voltage-gated potassium channels"/>
    <property type="match status" value="1"/>
</dbReference>
<feature type="region of interest" description="Disordered" evidence="9">
    <location>
        <begin position="179"/>
        <end position="222"/>
    </location>
</feature>
<evidence type="ECO:0000256" key="9">
    <source>
        <dbReference type="SAM" id="MobiDB-lite"/>
    </source>
</evidence>
<dbReference type="InterPro" id="IPR050599">
    <property type="entry name" value="VDCC_alpha-1_subunit"/>
</dbReference>
<evidence type="ECO:0000313" key="10">
    <source>
        <dbReference type="EMBL" id="GLD74518.1"/>
    </source>
</evidence>
<evidence type="ECO:0000256" key="1">
    <source>
        <dbReference type="ARBA" id="ARBA00004141"/>
    </source>
</evidence>
<keyword evidence="3" id="KW-0812">Transmembrane</keyword>
<dbReference type="Proteomes" id="UP001279410">
    <property type="component" value="Unassembled WGS sequence"/>
</dbReference>
<evidence type="ECO:0000256" key="5">
    <source>
        <dbReference type="ARBA" id="ARBA00022989"/>
    </source>
</evidence>
<gene>
    <name evidence="10" type="ORF">AKAME5_002584700</name>
</gene>
<dbReference type="PANTHER" id="PTHR45628:SF39">
    <property type="entry name" value="VOLTAGE-DEPENDENT T-TYPE CALCIUM CHANNEL SUBUNIT ALPHA-1I"/>
    <property type="match status" value="1"/>
</dbReference>
<dbReference type="PANTHER" id="PTHR45628">
    <property type="entry name" value="VOLTAGE-DEPENDENT CALCIUM CHANNEL TYPE A SUBUNIT ALPHA-1"/>
    <property type="match status" value="1"/>
</dbReference>
<evidence type="ECO:0000256" key="4">
    <source>
        <dbReference type="ARBA" id="ARBA00022882"/>
    </source>
</evidence>
<evidence type="ECO:0000256" key="8">
    <source>
        <dbReference type="ARBA" id="ARBA00023303"/>
    </source>
</evidence>
<keyword evidence="6" id="KW-0406">Ion transport</keyword>
<sequence length="331" mass="36612">MEKDDEMGEKTEGRRLDRNGEEVWKAGRGMVGSFFMINLCLVVIATQFSETKQREHQLMQEQRAQCSSSSTLASEPGDCYEELFQLVCHVLRKARRQTVALFNTLRGKPRGFRGVGRGRVGGRGRERKANGQGRRPPCPHHNKPDHASPAEPMALSATSASDGCPQCAAALSLTDGVGPVRSAASEEAEEGAVEETDRERAQSGGKEKGKKGQDNSGSHGGCNPKKQCKELWYQMRMKLWGIVESKYFNRGIMIAILINTISMGIEHHEQCVRSAGQSDGRPSVLRTFRLLRVLKLVRSYASSEETGLVSLMKTMDNLHSPLESKSLDFVM</sequence>
<feature type="region of interest" description="Disordered" evidence="9">
    <location>
        <begin position="111"/>
        <end position="159"/>
    </location>
</feature>
<evidence type="ECO:0000256" key="6">
    <source>
        <dbReference type="ARBA" id="ARBA00023065"/>
    </source>
</evidence>
<protein>
    <submittedName>
        <fullName evidence="10">Voltage-dependent T-type calcium channel subunit alpha-1I-like protein</fullName>
    </submittedName>
</protein>
<name>A0AAD3NK58_LATJO</name>
<comment type="caution">
    <text evidence="10">The sequence shown here is derived from an EMBL/GenBank/DDBJ whole genome shotgun (WGS) entry which is preliminary data.</text>
</comment>
<dbReference type="EMBL" id="BRZM01002285">
    <property type="protein sequence ID" value="GLD74518.1"/>
    <property type="molecule type" value="Genomic_DNA"/>
</dbReference>
<dbReference type="AlphaFoldDB" id="A0AAD3NK58"/>
<feature type="compositionally biased region" description="Basic and acidic residues" evidence="9">
    <location>
        <begin position="195"/>
        <end position="213"/>
    </location>
</feature>
<dbReference type="GO" id="GO:0005891">
    <property type="term" value="C:voltage-gated calcium channel complex"/>
    <property type="evidence" value="ECO:0007669"/>
    <property type="project" value="TreeGrafter"/>
</dbReference>
<organism evidence="10 11">
    <name type="scientific">Lates japonicus</name>
    <name type="common">Japanese lates</name>
    <dbReference type="NCBI Taxonomy" id="270547"/>
    <lineage>
        <taxon>Eukaryota</taxon>
        <taxon>Metazoa</taxon>
        <taxon>Chordata</taxon>
        <taxon>Craniata</taxon>
        <taxon>Vertebrata</taxon>
        <taxon>Euteleostomi</taxon>
        <taxon>Actinopterygii</taxon>
        <taxon>Neopterygii</taxon>
        <taxon>Teleostei</taxon>
        <taxon>Neoteleostei</taxon>
        <taxon>Acanthomorphata</taxon>
        <taxon>Carangaria</taxon>
        <taxon>Carangaria incertae sedis</taxon>
        <taxon>Centropomidae</taxon>
        <taxon>Lates</taxon>
    </lineage>
</organism>
<dbReference type="Gene3D" id="1.20.120.350">
    <property type="entry name" value="Voltage-gated potassium channels. Chain C"/>
    <property type="match status" value="1"/>
</dbReference>
<keyword evidence="11" id="KW-1185">Reference proteome</keyword>
<dbReference type="InterPro" id="IPR027359">
    <property type="entry name" value="Volt_channel_dom_sf"/>
</dbReference>
<keyword evidence="8" id="KW-0407">Ion channel</keyword>
<keyword evidence="7" id="KW-0472">Membrane</keyword>
<evidence type="ECO:0000313" key="11">
    <source>
        <dbReference type="Proteomes" id="UP001279410"/>
    </source>
</evidence>
<dbReference type="GO" id="GO:0008331">
    <property type="term" value="F:high voltage-gated calcium channel activity"/>
    <property type="evidence" value="ECO:0007669"/>
    <property type="project" value="TreeGrafter"/>
</dbReference>